<protein>
    <recommendedName>
        <fullName evidence="9">tRNA-dihydrouridine synthase</fullName>
        <ecNumber evidence="9">1.3.1.-</ecNumber>
    </recommendedName>
</protein>
<feature type="domain" description="DUS-like FMN-binding" evidence="12">
    <location>
        <begin position="15"/>
        <end position="310"/>
    </location>
</feature>
<dbReference type="InterPro" id="IPR018517">
    <property type="entry name" value="tRNA_hU_synthase_CS"/>
</dbReference>
<dbReference type="GO" id="GO:0000049">
    <property type="term" value="F:tRNA binding"/>
    <property type="evidence" value="ECO:0007669"/>
    <property type="project" value="UniProtKB-KW"/>
</dbReference>
<keyword evidence="6" id="KW-0521">NADP</keyword>
<keyword evidence="2" id="KW-0820">tRNA-binding</keyword>
<evidence type="ECO:0000313" key="14">
    <source>
        <dbReference type="Proteomes" id="UP000011547"/>
    </source>
</evidence>
<dbReference type="InterPro" id="IPR013785">
    <property type="entry name" value="Aldolase_TIM"/>
</dbReference>
<dbReference type="EC" id="1.3.1.-" evidence="9"/>
<dbReference type="Proteomes" id="UP000011547">
    <property type="component" value="Chromosome"/>
</dbReference>
<evidence type="ECO:0000256" key="11">
    <source>
        <dbReference type="PIRSR" id="PIRSR006621-2"/>
    </source>
</evidence>
<dbReference type="KEGG" id="kde:CDSE_0453"/>
<feature type="binding site" evidence="11">
    <location>
        <begin position="214"/>
        <end position="216"/>
    </location>
    <ligand>
        <name>FMN</name>
        <dbReference type="ChEBI" id="CHEBI:58210"/>
    </ligand>
</feature>
<dbReference type="PIRSF" id="PIRSF006621">
    <property type="entry name" value="Dus"/>
    <property type="match status" value="1"/>
</dbReference>
<dbReference type="STRING" id="1208919.CDSE_0453"/>
<keyword evidence="8 9" id="KW-0560">Oxidoreductase</keyword>
<evidence type="ECO:0000259" key="12">
    <source>
        <dbReference type="Pfam" id="PF01207"/>
    </source>
</evidence>
<sequence>MSTNHYQKNLWKFCVAPMLGVTDRHCLFFYSLLSSNVRLYTEMIVTSTIINNLDNVHKYLYFDKKINNHIALQLGGNNPVDLAKSAVLGEKFGYNEINLNCGCPSDRVLSGAFGASLMLDPMLVASCVKSIKESVSIPISIKHRLGLNNNSSYSFVRDFVGMVHEAGCEIFIVHARNAMLGKMSPKKNRSIPPLNYEYVYQLKKDFPNAIFILNGGLSDIPSIEIVLKELDGVMLGRKVMNNPLFISDLSGFLWPNSYMCNVDHCIKAMVDYAKKEVYDNNTPLWFVLKPMLNMFNGHYCAKKWRKNIADQVVINKGDPDMIWVVWEEFKKTIKK</sequence>
<gene>
    <name evidence="13" type="ORF">CDSE_0453</name>
</gene>
<reference evidence="13 14" key="1">
    <citation type="journal article" date="2013" name="Genome Biol. Evol.">
        <title>Genome evolution and phylogenomic analysis of candidatus kinetoplastibacterium, the betaproteobacterial endosymbionts of strigomonas and angomonas.</title>
        <authorList>
            <person name="Alves J.M."/>
            <person name="Serrano M.G."/>
            <person name="Maia da Silva F."/>
            <person name="Voegtly L.J."/>
            <person name="Matveyev A.V."/>
            <person name="Teixeira M.M."/>
            <person name="Camargo E.P."/>
            <person name="Buck G.A."/>
        </authorList>
    </citation>
    <scope>NUCLEOTIDE SEQUENCE [LARGE SCALE GENOMIC DNA]</scope>
    <source>
        <strain evidence="13 14">TCC079E</strain>
    </source>
</reference>
<keyword evidence="11" id="KW-0547">Nucleotide-binding</keyword>
<dbReference type="OrthoDB" id="9783413at2"/>
<evidence type="ECO:0000256" key="3">
    <source>
        <dbReference type="ARBA" id="ARBA00022630"/>
    </source>
</evidence>
<evidence type="ECO:0000256" key="8">
    <source>
        <dbReference type="ARBA" id="ARBA00023002"/>
    </source>
</evidence>
<organism evidence="13 14">
    <name type="scientific">Candidatus Kinetoplastidibacterium desouzai TCC079E</name>
    <dbReference type="NCBI Taxonomy" id="1208919"/>
    <lineage>
        <taxon>Bacteria</taxon>
        <taxon>Pseudomonadati</taxon>
        <taxon>Pseudomonadota</taxon>
        <taxon>Betaproteobacteria</taxon>
        <taxon>Candidatus Kinetoplastidibacterium</taxon>
    </lineage>
</organism>
<keyword evidence="7" id="KW-0694">RNA-binding</keyword>
<dbReference type="InterPro" id="IPR004653">
    <property type="entry name" value="DusA"/>
</dbReference>
<evidence type="ECO:0000256" key="4">
    <source>
        <dbReference type="ARBA" id="ARBA00022643"/>
    </source>
</evidence>
<dbReference type="SUPFAM" id="SSF51395">
    <property type="entry name" value="FMN-linked oxidoreductases"/>
    <property type="match status" value="1"/>
</dbReference>
<feature type="binding site" evidence="11">
    <location>
        <position position="142"/>
    </location>
    <ligand>
        <name>FMN</name>
        <dbReference type="ChEBI" id="CHEBI:58210"/>
    </ligand>
</feature>
<keyword evidence="3 9" id="KW-0285">Flavoprotein</keyword>
<dbReference type="Gene3D" id="1.20.120.1460">
    <property type="match status" value="1"/>
</dbReference>
<evidence type="ECO:0000256" key="1">
    <source>
        <dbReference type="ARBA" id="ARBA00001917"/>
    </source>
</evidence>
<evidence type="ECO:0000256" key="7">
    <source>
        <dbReference type="ARBA" id="ARBA00022884"/>
    </source>
</evidence>
<comment type="function">
    <text evidence="9">Catalyzes the synthesis of 5,6-dihydrouridine (D), a modified base found in the D-loop of most tRNAs, via the reduction of the C5-C6 double bond in target uridines.</text>
</comment>
<evidence type="ECO:0000256" key="10">
    <source>
        <dbReference type="PIRSR" id="PIRSR006621-1"/>
    </source>
</evidence>
<dbReference type="PATRIC" id="fig|1208919.3.peg.210"/>
<comment type="cofactor">
    <cofactor evidence="1 9 11">
        <name>FMN</name>
        <dbReference type="ChEBI" id="CHEBI:58210"/>
    </cofactor>
</comment>
<dbReference type="InterPro" id="IPR035587">
    <property type="entry name" value="DUS-like_FMN-bd"/>
</dbReference>
<proteinExistence type="inferred from homology"/>
<feature type="active site" description="Proton donor" evidence="10">
    <location>
        <position position="103"/>
    </location>
</feature>
<evidence type="ECO:0000256" key="9">
    <source>
        <dbReference type="PIRNR" id="PIRNR006621"/>
    </source>
</evidence>
<evidence type="ECO:0000256" key="6">
    <source>
        <dbReference type="ARBA" id="ARBA00022857"/>
    </source>
</evidence>
<dbReference type="GO" id="GO:0017150">
    <property type="term" value="F:tRNA dihydrouridine synthase activity"/>
    <property type="evidence" value="ECO:0007669"/>
    <property type="project" value="InterPro"/>
</dbReference>
<comment type="similarity">
    <text evidence="9">Belongs to the dus family.</text>
</comment>
<feature type="binding site" evidence="11">
    <location>
        <begin position="236"/>
        <end position="237"/>
    </location>
    <ligand>
        <name>FMN</name>
        <dbReference type="ChEBI" id="CHEBI:58210"/>
    </ligand>
</feature>
<dbReference type="AlphaFoldDB" id="M1LM30"/>
<evidence type="ECO:0000313" key="13">
    <source>
        <dbReference type="EMBL" id="AGF46772.1"/>
    </source>
</evidence>
<keyword evidence="4 9" id="KW-0288">FMN</keyword>
<dbReference type="NCBIfam" id="NF008774">
    <property type="entry name" value="PRK11815.1"/>
    <property type="match status" value="1"/>
</dbReference>
<dbReference type="PANTHER" id="PTHR42907">
    <property type="entry name" value="FMN-LINKED OXIDOREDUCTASES SUPERFAMILY PROTEIN"/>
    <property type="match status" value="1"/>
</dbReference>
<dbReference type="PROSITE" id="PS01136">
    <property type="entry name" value="UPF0034"/>
    <property type="match status" value="1"/>
</dbReference>
<evidence type="ECO:0000256" key="5">
    <source>
        <dbReference type="ARBA" id="ARBA00022694"/>
    </source>
</evidence>
<keyword evidence="5 9" id="KW-0819">tRNA processing</keyword>
<feature type="binding site" evidence="11">
    <location>
        <position position="73"/>
    </location>
    <ligand>
        <name>FMN</name>
        <dbReference type="ChEBI" id="CHEBI:58210"/>
    </ligand>
</feature>
<dbReference type="Pfam" id="PF01207">
    <property type="entry name" value="Dus"/>
    <property type="match status" value="1"/>
</dbReference>
<dbReference type="InterPro" id="IPR001269">
    <property type="entry name" value="DUS_fam"/>
</dbReference>
<keyword evidence="14" id="KW-1185">Reference proteome</keyword>
<dbReference type="HOGENOM" id="CLU_013299_2_1_4"/>
<dbReference type="PANTHER" id="PTHR42907:SF1">
    <property type="entry name" value="FMN-LINKED OXIDOREDUCTASES SUPERFAMILY PROTEIN"/>
    <property type="match status" value="1"/>
</dbReference>
<dbReference type="RefSeq" id="WP_015396183.1">
    <property type="nucleotide sequence ID" value="NC_020294.1"/>
</dbReference>
<dbReference type="eggNOG" id="COG0042">
    <property type="taxonomic scope" value="Bacteria"/>
</dbReference>
<name>M1LM30_9PROT</name>
<dbReference type="GO" id="GO:0050660">
    <property type="term" value="F:flavin adenine dinucleotide binding"/>
    <property type="evidence" value="ECO:0007669"/>
    <property type="project" value="InterPro"/>
</dbReference>
<feature type="binding site" evidence="11">
    <location>
        <position position="174"/>
    </location>
    <ligand>
        <name>FMN</name>
        <dbReference type="ChEBI" id="CHEBI:58210"/>
    </ligand>
</feature>
<dbReference type="Gene3D" id="3.20.20.70">
    <property type="entry name" value="Aldolase class I"/>
    <property type="match status" value="1"/>
</dbReference>
<dbReference type="CDD" id="cd02801">
    <property type="entry name" value="DUS_like_FMN"/>
    <property type="match status" value="1"/>
</dbReference>
<evidence type="ECO:0000256" key="2">
    <source>
        <dbReference type="ARBA" id="ARBA00022555"/>
    </source>
</evidence>
<accession>M1LM30</accession>
<dbReference type="EMBL" id="CP003803">
    <property type="protein sequence ID" value="AGF46772.1"/>
    <property type="molecule type" value="Genomic_DNA"/>
</dbReference>